<dbReference type="AlphaFoldDB" id="A0A391NXI6"/>
<dbReference type="Gene3D" id="3.40.50.1000">
    <property type="entry name" value="HAD superfamily/HAD-like"/>
    <property type="match status" value="1"/>
</dbReference>
<protein>
    <recommendedName>
        <fullName evidence="3">Haloacid dehalogenase</fullName>
    </recommendedName>
</protein>
<dbReference type="InterPro" id="IPR006439">
    <property type="entry name" value="HAD-SF_hydro_IA"/>
</dbReference>
<evidence type="ECO:0000313" key="2">
    <source>
        <dbReference type="Proteomes" id="UP000265643"/>
    </source>
</evidence>
<dbReference type="SUPFAM" id="SSF56784">
    <property type="entry name" value="HAD-like"/>
    <property type="match status" value="1"/>
</dbReference>
<evidence type="ECO:0000313" key="1">
    <source>
        <dbReference type="EMBL" id="GCA65675.1"/>
    </source>
</evidence>
<sequence length="180" mass="20599">MFRNYYPDIHVPSVFNIDYQKLYQKGYRGIIFDLDNTLVHHGDDSTPEIDALFHTIHGIGLKTIILSDNTEERILCFLKNIDSPYISDANKPDIQGYQKALTILGVSTEQVVCIGDQVFTDIYGANCAGISNILVDFIRLSDEKRIGKKRWLEKLVLLLYKGSSRHTNRIGNIYIEKTEE</sequence>
<keyword evidence="2" id="KW-1185">Reference proteome</keyword>
<dbReference type="NCBIfam" id="TIGR01668">
    <property type="entry name" value="YqeG_hyp_ppase"/>
    <property type="match status" value="1"/>
</dbReference>
<comment type="caution">
    <text evidence="1">The sequence shown here is derived from an EMBL/GenBank/DDBJ whole genome shotgun (WGS) entry which is preliminary data.</text>
</comment>
<dbReference type="InterPro" id="IPR023214">
    <property type="entry name" value="HAD_sf"/>
</dbReference>
<dbReference type="EMBL" id="BHGK01000001">
    <property type="protein sequence ID" value="GCA65675.1"/>
    <property type="molecule type" value="Genomic_DNA"/>
</dbReference>
<dbReference type="InterPro" id="IPR010021">
    <property type="entry name" value="PGPP1/Gep4"/>
</dbReference>
<dbReference type="Pfam" id="PF00702">
    <property type="entry name" value="Hydrolase"/>
    <property type="match status" value="1"/>
</dbReference>
<name>A0A391NXI6_9FIRM</name>
<organism evidence="1 2">
    <name type="scientific">Mediterraneibacter butyricigenes</name>
    <dbReference type="NCBI Taxonomy" id="2316025"/>
    <lineage>
        <taxon>Bacteria</taxon>
        <taxon>Bacillati</taxon>
        <taxon>Bacillota</taxon>
        <taxon>Clostridia</taxon>
        <taxon>Lachnospirales</taxon>
        <taxon>Lachnospiraceae</taxon>
        <taxon>Mediterraneibacter</taxon>
    </lineage>
</organism>
<dbReference type="NCBIfam" id="TIGR01549">
    <property type="entry name" value="HAD-SF-IA-v1"/>
    <property type="match status" value="1"/>
</dbReference>
<dbReference type="InterPro" id="IPR036412">
    <property type="entry name" value="HAD-like_sf"/>
</dbReference>
<gene>
    <name evidence="1" type="ORF">KGMB01110_01110</name>
</gene>
<reference evidence="2" key="1">
    <citation type="submission" date="2018-09" db="EMBL/GenBank/DDBJ databases">
        <title>Draft Genome Sequence of Mediterraneibacter sp. KCTC 15684.</title>
        <authorList>
            <person name="Kim J.S."/>
            <person name="Han K.I."/>
            <person name="Suh M.K."/>
            <person name="Lee K.C."/>
            <person name="Eom M.K."/>
            <person name="Lee J.H."/>
            <person name="Park S.H."/>
            <person name="Kang S.W."/>
            <person name="Park J.E."/>
            <person name="Oh B.S."/>
            <person name="Yu S.Y."/>
            <person name="Choi S.H."/>
            <person name="Lee D.H."/>
            <person name="Yoon H."/>
            <person name="Kim B."/>
            <person name="Yang S.J."/>
            <person name="Lee J.S."/>
        </authorList>
    </citation>
    <scope>NUCLEOTIDE SEQUENCE [LARGE SCALE GENOMIC DNA]</scope>
    <source>
        <strain evidence="2">KCTC 15684</strain>
    </source>
</reference>
<proteinExistence type="predicted"/>
<dbReference type="RefSeq" id="WP_117888288.1">
    <property type="nucleotide sequence ID" value="NZ_BHGK01000001.1"/>
</dbReference>
<evidence type="ECO:0008006" key="3">
    <source>
        <dbReference type="Google" id="ProtNLM"/>
    </source>
</evidence>
<accession>A0A391NXI6</accession>
<dbReference type="GO" id="GO:0008962">
    <property type="term" value="F:phosphatidylglycerophosphatase activity"/>
    <property type="evidence" value="ECO:0007669"/>
    <property type="project" value="InterPro"/>
</dbReference>
<dbReference type="Proteomes" id="UP000265643">
    <property type="component" value="Unassembled WGS sequence"/>
</dbReference>